<evidence type="ECO:0000256" key="1">
    <source>
        <dbReference type="SAM" id="Coils"/>
    </source>
</evidence>
<feature type="region of interest" description="Disordered" evidence="2">
    <location>
        <begin position="1873"/>
        <end position="1926"/>
    </location>
</feature>
<keyword evidence="4" id="KW-1185">Reference proteome</keyword>
<protein>
    <submittedName>
        <fullName evidence="3">Uncharacterized protein</fullName>
    </submittedName>
</protein>
<feature type="compositionally biased region" description="Low complexity" evidence="2">
    <location>
        <begin position="168"/>
        <end position="186"/>
    </location>
</feature>
<feature type="compositionally biased region" description="Polar residues" evidence="2">
    <location>
        <begin position="3868"/>
        <end position="3886"/>
    </location>
</feature>
<accession>A0A1D3U936</accession>
<feature type="region of interest" description="Disordered" evidence="2">
    <location>
        <begin position="3868"/>
        <end position="3897"/>
    </location>
</feature>
<dbReference type="VEuPathDB" id="PlasmoDB:PocGH01_10036700"/>
<gene>
    <name evidence="3" type="primary">PocGH01_10036700</name>
    <name evidence="3" type="ORF">POCGH01_10036700</name>
</gene>
<organism evidence="3 4">
    <name type="scientific">Plasmodium ovale</name>
    <name type="common">malaria parasite P. ovale</name>
    <dbReference type="NCBI Taxonomy" id="36330"/>
    <lineage>
        <taxon>Eukaryota</taxon>
        <taxon>Sar</taxon>
        <taxon>Alveolata</taxon>
        <taxon>Apicomplexa</taxon>
        <taxon>Aconoidasida</taxon>
        <taxon>Haemosporida</taxon>
        <taxon>Plasmodiidae</taxon>
        <taxon>Plasmodium</taxon>
        <taxon>Plasmodium (Plasmodium)</taxon>
    </lineage>
</organism>
<sequence>MDDGVCDSVGSSIDSILFNVLAAGREKSLKTLDEIKELREKNRKIMKNEIKEYEVVNQLINERIETLPDVISSFKDSIKNIINIDESNSSFYNMLEEENDNDIIKDISHYNTDERIDDGHYSTPRNIDRVRYDTSAEADIGVDSRSNYFPDKGPSTSINSGGNATVNGSIGSKSGSKGGSSNDSKSVPQASEGNSDNERVTSPLINRGKGGVQSTLSGKGISFKGLHCRSSPEIDISQLKNKIERQKLTLSDINQYTVKDNLSSSVHNVKELSYSEGTVLKNKQKYLNDTLDLINRNKINIKLLLERKIPMHSKVCEQNRGIHNEKKVPSDSKVEEVNKYTYSSDVKDGFGTDEEKSAEGGANGNLCRDRREENSTFHEQKRKGCEKENEISKCVSFSDSKNGKKENSSILHLSYEKEHLNSLNRSNDPCAVIDLVNELEFSSKSAGYEKCFLYSNNSSELLKATSTDEHQFSSSIQMISNEIENSDKGKKIYKISRIDSHYFTDEESKKKEKKFQEEKKVVSVVGRDEHAKLPEKLPRVEDPCGTSDMKQTPSGESNSDKGSDSDDALTEESFCGMLHSGSLEDFNYTVNKRYSHNMNKFTDAVDVANVLLRFSRLCAGKFFKGKLSYYEKFYISYCVPITYEKFVHNNVNGTRRGRSLNEDYLKNSQLVGMHKVNEQFRGGKKRKNDKREDMTKLAQSSGSNKNLSKYRNLTGKKGRHYAMENDSIIYDKFCIESKYVKRNYIEFLEDVYYKIDNNIFRKIENITFLLCGKLYKKKRKKGGNESNSCIQEQKNRNIVKLLKYPFIIPDNCEVLGFAEIPFIPIPNAEIQIKELTLPNGYFTGLITEPCVLFYLYLDIFEKGEEEGLLGGRLLKGEILEEAEIGSGKNRGEVIPCVIGKGEDTIEKEKHTNVKKEINFGYTGRKVTGGEVHNGKNNVKSAFCGSMKNSPGLAVDFEDEENMGIVEYDEKDFAKLSGKASSLNYEEERCRENKPISDNSSVEGNRIMDTMSRKENYVSVKKKVDVDDGKAVRNRKGGSTKEELIGGIIDEEVSHDMDREEVLYIYIDKIINLSKRTFENLSICVRFYKDEKYYYKHFNLRDEKIFNILLFSNKNLSDVHEVMVETWSKAPKGEEDDCLGILKINVREINENRNMMYLEKYFELTYRFYDDINFMFRVILIRGLRNMYENIMQFCKRYIENYETDARNYLLNEDRKTTSKKNSVVFEKNRSDSNSFLSISEQYFIYDGVSITNNESYIYEIQREVLRKDIRSITIVSNILNKAKDKTDLKEDDTISKRNEANGKTAPVVAHRVNDTMDSGNFSDICERIMHSDENSGEEIDHNTAKEKATESAKPEEVAGAEGYEAGEGDNKAMYVEIELIKEELLLSGMNENIVHLLVADLRNNSVKNMGTYVLRSYFEEYIDKIYNKWEKLSNKLFLKNKKRMLLNDVCEYLDSLYLDDDNYLSKEDFFLFFQDVGIVFVDSTVFDELCFLFYDKEKDKIYFSLFASLIIKKGVEELKNMVYGYDILLKLFEFLHAHNISIEYLENELFKIIIQKKNYYSEKIRKNISTKVLMHSNVDCTKPNDNLAHFLKNKDNICSCTSLLFLHSIRFILKQFDNNDFTTHDLFFLVKYIVQNQYNYVIPDMYVFVNVIKGIETVNITFFLCLYYIYANQRKGSSDLRKVEQGCTILSEGNSSNSNEKQVHIDKKAYACSHLQLQRFGTNRKCRGTHHRSDNGDNHVNGNHSRHKYEHVHMCKRNLGEEANEVSLLLPNDKREEDCNLTNSSSAFHYSSIDSLEHVKGDETRKDGEKGNNIKVVYHCEGKDEKSKIGMETAQNAGDAHSEEFAHNENEAQPNDIYFSNRRKKLTVSMLKNSERGESSSSGVNTMSHKNSNPLEEEKVQLSNEGEEKGNNPDEEINNGDGMKGYTSFRQLISPLEERKEVESDKCNEGYLVKDKEGTIENDQFATDSMAKDQHVNAVCMSEKTPKGEDRKENYPKYRMSAYYTGKKKELCIRRKDIQRGVKNCLIILYNRIISGLIDVEYIGECLFNYYRGAQGERRKKKEKMEILRLFDELGVYTSYDIALYTLKWYLKEAGVNRGEQHFRVCEQCHTDCVNKLKEDEIVNYTVRNHVQNINILIEKYSLYEEIGGNMFSGSTLETFFILLKERNVNIYIFSKKNIFTYADFYNEIEKLKLKFSKNYIRLLFCNLLTYDLTSFNSLHNKLIFFDCIEQYWFKWNKVNFEFYNAKVEIKEDVQDLLDSVKNKRRQLTIYGEEEEKDENRVSRFSHNDIISLGKKRTNLNMKRCNSAHNVEDASPFFFLPLYSIFFYYSEKELLSGGKLVKYFFMHIFKYEINSVNINNYMNRYYTFYDFLQISKEITMHSYEHNDDDSFREDFLKLIIVINELYMKGRKGNRRSSADGASPYNLDLFMQRKAHLFSRNFKKSLNLIRRDIVNLGENATRMSKSAFNVCSDGSGESGEGIVFAAEDEIFLTFFRRNRHVVRYVREYFYLFIFCNKVMQSKYTELLFEEKESVSYLRKLKEYHVQKMKNVAMKTKLNYAKNKCMRISYQKSCKNKLNYFPFLYQEVYICQEARKFNGKEYICMVYPYLLILSDFLRRIVCIYKRDYVHCINKLFHFDYAKRGSRTLFLYHIENVMIRSGSFDSKEWNKIYCIFEIFDIRVNEFFLHLLSVLENHNYVIPNVNDRVLFNDWNNRLWDMLATRDMVNGANEVGSVSTFGSKEPWRKVLFVKKMKYHIAFNKIVLSDMCEYNQQYMYSHLVNDKLFMRYMSRLYVRILFNECISTGLNVNRLFQNIKTKSSFINILSKNFNHLFSEFDIDIFAKQYSFVVDMSSLHLSSYHNFMSSKQFLKDLYMQGEYYNTHLKNKLFHFFLKNEHIFVLPNSEQNENQHLISCESLKNILSHNGIFLSWAELYDFFQPLNKLCVIYDYKMCEFNKIGKPTPYILKAYINVSNLVMIAAKMDQTKGHVLRKVEISSSDISYINRTRLKENKMVKNLEDTKKSFNKGIEQNLGDYLNRDAQNSNANDKQYGCVVKLEDNQGKRDLRENSKVSKKSVEKWDDGEKKNCGVLTLANREHNSKNGINTIMQSGGSNMQRKERNLRVAQCVKRGKVTRSLSGKHKGTGKFSNINSILHMWTSNLYYNFSFNTLTLERVLFLLFLKMSNLMVKKKLTYEQIYFGIKTFKEDDIKKNEMINACSLLLNMAKSDLEKIIPDDFILYKMDFKRGIHLNSFLLKEQYRKLFVEVGSEGDSEVNFSSSVISVRDFISFFEKEKTKVIFTNYSFTYNFAYEWVNYMNLKSEHVSREQCERLLGIFCLESFVRDDDIVGKAKQIGEGKKEDQKGRSIHGHAACHPVSSKSVIKTEEERKLYNLIFREEMVKMFERGIKGKWKKVLLPIFDLKSFHVHNFRILIQEFTGVKKFLWRVKEAHDGEEANEMANEKVNTVNEANGEGFSLRYFCCFGMKEIHLGDIFKDVELRMKKDRRKKCPDIVLASYLFEHTFSTVKERDIITLFENNKQILNLILFYNGQKIAEAGLHVLEFFSIIRNKEKKEHKILCFVPYNKEYKELLFLDVDIYYERKKIYSNLPLFETTHREVSHSFDIENINKSDKHIDFAKVKVEVEAKKEEDTQSRNCEINKRLTNIGNNDSNAYKCGNTNHIVNCENIRLGICNRSREEAYDNVLPVDEKVEGRGNVMKRSYSGEYILMKRGKAVSFYRNNKYSGEESECCMESEYTYADLKFGISRGENNKVCGHKPPVNYFRIGVNRIIIHTQLLKWIEYKFCEKKDKEKEKEDVFIAIYIQLYEKIHEQNEEEKYVLLSSSVPKVVNCRDNDPPKRELSSFWRNKGVRANVNNPSGNHYQKGSTRSTMQHSSDDDGGGIVHPREGKESCGAYYKKRLEDCTKMSPSKGVPSAMEKSSCRKKESKWFRRSKKLNLCNRFKRMAKYLNMYNVEIKHSEMIRSRDLFVEGKIIVRALVSLNCYSEDLVIGEHLFKVRNMLYENKNVSYCTEYLFHSLYSTSFLHTDDEEDMKMIMDNVDVSGSKGAPGGCITNGPISGITCEEVVLADEGASQEEVNNADRRKNLRSGELGEVGGKSHEKKNQEGKKAIGYISYQYEIQGEETKEERGKKTHIFMPNFVKIYFVKCNEKMRKSFGEEKEDLQNSVYEKMFSDILRKVHYKKLVNMNMFINSLRESSYSNYINYFERFFSYFVNLDNSLFFPLKSILTILALKRLSSHFVNSLTYFFEDMRKYFYYINDLGIVEWPYLLKSILKAQNRYLEKEKKKEKKKKNVNKIEMTKEKMRKEDTTFVINKSDQEKSLMSARSSASFSSSLIVDSTNNTNSSYTYNEGEGKTEWERRSGKIDLESVRYMRRSICMKHAERVGKRKRNILREKDWCLLHTWGKWHLRKENKKYFFLHLFLSDIIQFYEENIHLLKRRERCIKCATCYGSFLKGKAPFSQSGSPSPSAMNRIKRQKDVVMKGFYRNLIDGKQSECKENTSTRNDWDGEVHRYKFQQGCEKQWLEEHVGKHPPSDVCTRHKGEKSFNELSPFEHYQREEGKNGGAYLANRSPYHKRREYGSNSGEDSNKSGAYPRRCDARCGEPRASSLCSDLLRNGLLRKKETSIYQYNILKNGGRKTHEKYCWGRHKRYKEDEFSFRSDCSALKWNGRSSLKSAMISQAERESYHGHVKEEKGKYYIYVKVKKMMNPLPFINRQKPRFFLTLQITLNNENFIHENDIFPFLVNKKKELIINRVQAKSGIFFNEHHLLLKWSSVLRLPRREELLRVFNKDREFPQHYINFCLHNLSLQICFYHIQKGETLLYGFPIEYNYSGLYHGDLYNHIYGSKGEKVLIARTLIPLSVLSNRGKTKVRAPLVFSPFFTTHVGTNEVEVILKYDKEYGTKRKKRLQKKDLTEKSLQEIKKKEVDSKSCTAFISKRSHKWEGDHGEKGAQQRQGNVLGSPVAETQTGQNLSDFDKQDQGELLDFSNIPLLILPKIPPPI</sequence>
<dbReference type="Proteomes" id="UP000242942">
    <property type="component" value="Chromosome 10"/>
</dbReference>
<feature type="compositionally biased region" description="Basic and acidic residues" evidence="2">
    <location>
        <begin position="1896"/>
        <end position="1912"/>
    </location>
</feature>
<evidence type="ECO:0000313" key="3">
    <source>
        <dbReference type="EMBL" id="SCQ16614.1"/>
    </source>
</evidence>
<dbReference type="OrthoDB" id="371641at2759"/>
<feature type="compositionally biased region" description="Basic and acidic residues" evidence="2">
    <location>
        <begin position="367"/>
        <end position="382"/>
    </location>
</feature>
<feature type="compositionally biased region" description="Polar residues" evidence="2">
    <location>
        <begin position="548"/>
        <end position="557"/>
    </location>
</feature>
<proteinExistence type="predicted"/>
<feature type="region of interest" description="Disordered" evidence="2">
    <location>
        <begin position="4085"/>
        <end position="4114"/>
    </location>
</feature>
<feature type="compositionally biased region" description="Basic and acidic residues" evidence="2">
    <location>
        <begin position="1332"/>
        <end position="1356"/>
    </location>
</feature>
<dbReference type="VEuPathDB" id="PlasmoDB:POWCR01_000122900"/>
<feature type="region of interest" description="Disordered" evidence="2">
    <location>
        <begin position="143"/>
        <end position="213"/>
    </location>
</feature>
<feature type="region of interest" description="Disordered" evidence="2">
    <location>
        <begin position="345"/>
        <end position="382"/>
    </location>
</feature>
<evidence type="ECO:0000313" key="4">
    <source>
        <dbReference type="Proteomes" id="UP000242942"/>
    </source>
</evidence>
<feature type="compositionally biased region" description="Polar residues" evidence="2">
    <location>
        <begin position="4964"/>
        <end position="4985"/>
    </location>
</feature>
<evidence type="ECO:0000256" key="2">
    <source>
        <dbReference type="SAM" id="MobiDB-lite"/>
    </source>
</evidence>
<feature type="region of interest" description="Disordered" evidence="2">
    <location>
        <begin position="680"/>
        <end position="709"/>
    </location>
</feature>
<feature type="compositionally biased region" description="Basic and acidic residues" evidence="2">
    <location>
        <begin position="345"/>
        <end position="358"/>
    </location>
</feature>
<dbReference type="EMBL" id="LT594591">
    <property type="protein sequence ID" value="SCQ16614.1"/>
    <property type="molecule type" value="Genomic_DNA"/>
</dbReference>
<feature type="region of interest" description="Disordered" evidence="2">
    <location>
        <begin position="4952"/>
        <end position="4988"/>
    </location>
</feature>
<reference evidence="3 4" key="1">
    <citation type="submission" date="2016-06" db="EMBL/GenBank/DDBJ databases">
        <authorList>
            <consortium name="Pathogen Informatics"/>
        </authorList>
    </citation>
    <scope>NUCLEOTIDE SEQUENCE [LARGE SCALE GENOMIC DNA]</scope>
    <source>
        <strain evidence="3">PocGH01</strain>
    </source>
</reference>
<name>A0A1D3U936_PLAOA</name>
<feature type="region of interest" description="Disordered" evidence="2">
    <location>
        <begin position="4569"/>
        <end position="4605"/>
    </location>
</feature>
<keyword evidence="1" id="KW-0175">Coiled coil</keyword>
<feature type="region of interest" description="Disordered" evidence="2">
    <location>
        <begin position="1332"/>
        <end position="1363"/>
    </location>
</feature>
<feature type="compositionally biased region" description="Basic and acidic residues" evidence="2">
    <location>
        <begin position="532"/>
        <end position="542"/>
    </location>
</feature>
<feature type="compositionally biased region" description="Polar residues" evidence="2">
    <location>
        <begin position="154"/>
        <end position="167"/>
    </location>
</feature>
<feature type="compositionally biased region" description="Polar residues" evidence="2">
    <location>
        <begin position="1879"/>
        <end position="1894"/>
    </location>
</feature>
<feature type="compositionally biased region" description="Polar residues" evidence="2">
    <location>
        <begin position="697"/>
        <end position="709"/>
    </location>
</feature>
<feature type="region of interest" description="Disordered" evidence="2">
    <location>
        <begin position="532"/>
        <end position="568"/>
    </location>
</feature>
<feature type="compositionally biased region" description="Basic and acidic residues" evidence="2">
    <location>
        <begin position="4953"/>
        <end position="4963"/>
    </location>
</feature>
<feature type="coiled-coil region" evidence="1">
    <location>
        <begin position="4282"/>
        <end position="4318"/>
    </location>
</feature>